<organism evidence="1 2">
    <name type="scientific">Trametes sanguinea</name>
    <dbReference type="NCBI Taxonomy" id="158606"/>
    <lineage>
        <taxon>Eukaryota</taxon>
        <taxon>Fungi</taxon>
        <taxon>Dikarya</taxon>
        <taxon>Basidiomycota</taxon>
        <taxon>Agaricomycotina</taxon>
        <taxon>Agaricomycetes</taxon>
        <taxon>Polyporales</taxon>
        <taxon>Polyporaceae</taxon>
        <taxon>Trametes</taxon>
    </lineage>
</organism>
<keyword evidence="2" id="KW-1185">Reference proteome</keyword>
<accession>A0ACC1P540</accession>
<evidence type="ECO:0000313" key="1">
    <source>
        <dbReference type="EMBL" id="KAJ2986009.1"/>
    </source>
</evidence>
<reference evidence="1" key="1">
    <citation type="submission" date="2022-08" db="EMBL/GenBank/DDBJ databases">
        <title>Genome Sequence of Pycnoporus sanguineus.</title>
        <authorList>
            <person name="Buettner E."/>
        </authorList>
    </citation>
    <scope>NUCLEOTIDE SEQUENCE</scope>
    <source>
        <strain evidence="1">CG-C14</strain>
    </source>
</reference>
<sequence length="600" mass="67982">MAEKPAMPPHGDPRAPYFDPDNPRTLRRFFQDLEALFERSGVESDAQKKQWVLRYFSIDVADLCENLPEYHMPSFLRLLIASSGLVYKEDILCPALQSRSQTEDGFKDVAGSLVAIAKAVQQTSFNADDIRALQAYIEQLNRVISPEALPPTEQWPAPFRKRLADFESDLKKIEHEVKVLVSAKAHDRFLSAQERAGDIGSLMRSLGSLVNLFTRVEENVREIRQHSDQRFDGMRMHIDEGVTRVVDAIENQHCQKTSTIPGLHPTLSALYNDSESGRSECEPDTRKEALATIYAWILGPDHPELSQYPKPVLDVSHDRLIMWLYALAGVGKSTLSMSTARWCYIRRILAATFFCGRDGDRSNVLAIMPTIAFQLAHRCPIFREALRKAVAENPNVHQMSVASQLENLIVEPLCAAIKGGSHAFDDAVIIVDALDECTDDEAVSVVVKSLAIHHERLGPLRFLITSRPEPNIRDGFVIPALAANTQEFPLNEIPDELTSRDIKHFLQARLQAVGRSYSLLDWPSEDQSARLVNLTELLFIFAATAVLYVGDRRARNRRLQLDACWKPVELRRLRVRRAVRVRVVQERLDRGQDRRDVVRR</sequence>
<gene>
    <name evidence="1" type="ORF">NUW54_g9939</name>
</gene>
<name>A0ACC1P540_9APHY</name>
<proteinExistence type="predicted"/>
<dbReference type="Proteomes" id="UP001144978">
    <property type="component" value="Unassembled WGS sequence"/>
</dbReference>
<evidence type="ECO:0000313" key="2">
    <source>
        <dbReference type="Proteomes" id="UP001144978"/>
    </source>
</evidence>
<protein>
    <submittedName>
        <fullName evidence="1">Uncharacterized protein</fullName>
    </submittedName>
</protein>
<dbReference type="EMBL" id="JANSHE010003458">
    <property type="protein sequence ID" value="KAJ2986009.1"/>
    <property type="molecule type" value="Genomic_DNA"/>
</dbReference>
<comment type="caution">
    <text evidence="1">The sequence shown here is derived from an EMBL/GenBank/DDBJ whole genome shotgun (WGS) entry which is preliminary data.</text>
</comment>